<organism evidence="2 3">
    <name type="scientific">Chamaesiphon minutus (strain ATCC 27169 / PCC 6605)</name>
    <dbReference type="NCBI Taxonomy" id="1173020"/>
    <lineage>
        <taxon>Bacteria</taxon>
        <taxon>Bacillati</taxon>
        <taxon>Cyanobacteriota</taxon>
        <taxon>Cyanophyceae</taxon>
        <taxon>Gomontiellales</taxon>
        <taxon>Chamaesiphonaceae</taxon>
        <taxon>Chamaesiphon</taxon>
    </lineage>
</organism>
<dbReference type="Pfam" id="PF08808">
    <property type="entry name" value="RES"/>
    <property type="match status" value="1"/>
</dbReference>
<dbReference type="eggNOG" id="COG5654">
    <property type="taxonomic scope" value="Bacteria"/>
</dbReference>
<keyword evidence="2" id="KW-0614">Plasmid</keyword>
<dbReference type="EMBL" id="CP003601">
    <property type="protein sequence ID" value="AFY97090.1"/>
    <property type="molecule type" value="Genomic_DNA"/>
</dbReference>
<dbReference type="RefSeq" id="WP_015328975.1">
    <property type="nucleotide sequence ID" value="NC_020053.1"/>
</dbReference>
<reference evidence="2 3" key="1">
    <citation type="submission" date="2012-05" db="EMBL/GenBank/DDBJ databases">
        <title>Noncontiguous Finished plasmid 1 of genome of Chamaesiphon sp. PCC 6605.</title>
        <authorList>
            <consortium name="US DOE Joint Genome Institute"/>
            <person name="Gugger M."/>
            <person name="Coursin T."/>
            <person name="Rippka R."/>
            <person name="Tandeau De Marsac N."/>
            <person name="Huntemann M."/>
            <person name="Wei C.-L."/>
            <person name="Han J."/>
            <person name="Detter J.C."/>
            <person name="Han C."/>
            <person name="Tapia R."/>
            <person name="Chen A."/>
            <person name="Kyrpides N."/>
            <person name="Mavromatis K."/>
            <person name="Markowitz V."/>
            <person name="Szeto E."/>
            <person name="Ivanova N."/>
            <person name="Pagani I."/>
            <person name="Pati A."/>
            <person name="Goodwin L."/>
            <person name="Nordberg H.P."/>
            <person name="Cantor M.N."/>
            <person name="Hua S.X."/>
            <person name="Woyke T."/>
            <person name="Kerfeld C.A."/>
        </authorList>
    </citation>
    <scope>NUCLEOTIDE SEQUENCE [LARGE SCALE GENOMIC DNA]</scope>
    <source>
        <strain evidence="3">ATCC 27169 / PCC 6605</strain>
        <plasmid evidence="3">Plasmid pCHA6605.01</plasmid>
    </source>
</reference>
<gene>
    <name evidence="2" type="ORF">Cha6605_6264</name>
</gene>
<dbReference type="OrthoDB" id="573093at2"/>
<dbReference type="AlphaFoldDB" id="K9UQL1"/>
<dbReference type="Proteomes" id="UP000010366">
    <property type="component" value="Plasmid pCHA6605.01"/>
</dbReference>
<proteinExistence type="predicted"/>
<dbReference type="InterPro" id="IPR014914">
    <property type="entry name" value="RES_dom"/>
</dbReference>
<evidence type="ECO:0000313" key="2">
    <source>
        <dbReference type="EMBL" id="AFY97090.1"/>
    </source>
</evidence>
<feature type="domain" description="RES" evidence="1">
    <location>
        <begin position="17"/>
        <end position="143"/>
    </location>
</feature>
<geneLocation type="plasmid" evidence="2 3">
    <name>pCHA6605.01</name>
</geneLocation>
<evidence type="ECO:0000313" key="3">
    <source>
        <dbReference type="Proteomes" id="UP000010366"/>
    </source>
</evidence>
<keyword evidence="3" id="KW-1185">Reference proteome</keyword>
<dbReference type="KEGG" id="cmp:Cha6605_6264"/>
<accession>K9UQL1</accession>
<dbReference type="SMART" id="SM00953">
    <property type="entry name" value="RES"/>
    <property type="match status" value="1"/>
</dbReference>
<evidence type="ECO:0000259" key="1">
    <source>
        <dbReference type="SMART" id="SM00953"/>
    </source>
</evidence>
<sequence length="156" mass="17505">MSLSLWRISKRKYADTAFSGEGARRVGGRWNSRGQGMVYTSGTLSLAALEVFVHMEVEDVATMLAYIRVDVPTEVEIEYLEVAQLPPDWRNIPAPAILATMGDRWFRSGSTAILAVPSVVIPMELNYLINPSHPDFVRLAIESPQPFELDPRLWKS</sequence>
<name>K9UQL1_CHAP6</name>
<protein>
    <recommendedName>
        <fullName evidence="1">RES domain-containing protein</fullName>
    </recommendedName>
</protein>
<dbReference type="HOGENOM" id="CLU_133611_0_1_3"/>